<evidence type="ECO:0000256" key="1">
    <source>
        <dbReference type="ARBA" id="ARBA00004604"/>
    </source>
</evidence>
<evidence type="ECO:0000256" key="6">
    <source>
        <dbReference type="ARBA" id="ARBA00022679"/>
    </source>
</evidence>
<feature type="compositionally biased region" description="Basic residues" evidence="11">
    <location>
        <begin position="1"/>
        <end position="11"/>
    </location>
</feature>
<dbReference type="CDD" id="cd18088">
    <property type="entry name" value="Nep1-like"/>
    <property type="match status" value="1"/>
</dbReference>
<evidence type="ECO:0000256" key="4">
    <source>
        <dbReference type="ARBA" id="ARBA00022552"/>
    </source>
</evidence>
<evidence type="ECO:0000259" key="12">
    <source>
        <dbReference type="PROSITE" id="PS50191"/>
    </source>
</evidence>
<dbReference type="Proteomes" id="UP000614334">
    <property type="component" value="Unassembled WGS sequence"/>
</dbReference>
<evidence type="ECO:0000313" key="14">
    <source>
        <dbReference type="Proteomes" id="UP000614334"/>
    </source>
</evidence>
<dbReference type="InterPro" id="IPR029028">
    <property type="entry name" value="Alpha/beta_knot_MTases"/>
</dbReference>
<keyword evidence="6" id="KW-0808">Transferase</keyword>
<dbReference type="PROSITE" id="PS50191">
    <property type="entry name" value="CRAL_TRIO"/>
    <property type="match status" value="1"/>
</dbReference>
<evidence type="ECO:0000256" key="9">
    <source>
        <dbReference type="ARBA" id="ARBA00022884"/>
    </source>
</evidence>
<comment type="subcellular location">
    <subcellularLocation>
        <location evidence="1">Nucleus</location>
        <location evidence="1">Nucleolus</location>
    </subcellularLocation>
</comment>
<dbReference type="SUPFAM" id="SSF52087">
    <property type="entry name" value="CRAL/TRIO domain"/>
    <property type="match status" value="1"/>
</dbReference>
<evidence type="ECO:0000256" key="5">
    <source>
        <dbReference type="ARBA" id="ARBA00022603"/>
    </source>
</evidence>
<keyword evidence="10" id="KW-0539">Nucleus</keyword>
<dbReference type="Pfam" id="PF03587">
    <property type="entry name" value="EMG1"/>
    <property type="match status" value="1"/>
</dbReference>
<dbReference type="SUPFAM" id="SSF75217">
    <property type="entry name" value="alpha/beta knot"/>
    <property type="match status" value="1"/>
</dbReference>
<protein>
    <submittedName>
        <fullName evidence="13">Nep1 protein</fullName>
    </submittedName>
</protein>
<accession>A0A8H7M4V1</accession>
<keyword evidence="7" id="KW-0949">S-adenosyl-L-methionine</keyword>
<keyword evidence="3" id="KW-0690">Ribosome biogenesis</keyword>
<dbReference type="CDD" id="cd00170">
    <property type="entry name" value="SEC14"/>
    <property type="match status" value="1"/>
</dbReference>
<dbReference type="AlphaFoldDB" id="A0A8H7M4V1"/>
<feature type="compositionally biased region" description="Acidic residues" evidence="11">
    <location>
        <begin position="52"/>
        <end position="62"/>
    </location>
</feature>
<dbReference type="Gene3D" id="3.40.1280.10">
    <property type="match status" value="1"/>
</dbReference>
<proteinExistence type="inferred from homology"/>
<dbReference type="Pfam" id="PF00650">
    <property type="entry name" value="CRAL_TRIO"/>
    <property type="match status" value="1"/>
</dbReference>
<dbReference type="EMBL" id="JACYCF010000002">
    <property type="protein sequence ID" value="KAF8759755.1"/>
    <property type="molecule type" value="Genomic_DNA"/>
</dbReference>
<dbReference type="Gene3D" id="3.40.525.10">
    <property type="entry name" value="CRAL-TRIO lipid binding domain"/>
    <property type="match status" value="1"/>
</dbReference>
<organism evidence="13 14">
    <name type="scientific">Rhizoctonia solani</name>
    <dbReference type="NCBI Taxonomy" id="456999"/>
    <lineage>
        <taxon>Eukaryota</taxon>
        <taxon>Fungi</taxon>
        <taxon>Dikarya</taxon>
        <taxon>Basidiomycota</taxon>
        <taxon>Agaricomycotina</taxon>
        <taxon>Agaricomycetes</taxon>
        <taxon>Cantharellales</taxon>
        <taxon>Ceratobasidiaceae</taxon>
        <taxon>Rhizoctonia</taxon>
    </lineage>
</organism>
<comment type="similarity">
    <text evidence="2">Belongs to the class IV-like SAM-binding methyltransferase superfamily. RNA methyltransferase NEP1 family.</text>
</comment>
<evidence type="ECO:0000256" key="3">
    <source>
        <dbReference type="ARBA" id="ARBA00022517"/>
    </source>
</evidence>
<dbReference type="GO" id="GO:0070475">
    <property type="term" value="P:rRNA base methylation"/>
    <property type="evidence" value="ECO:0007669"/>
    <property type="project" value="InterPro"/>
</dbReference>
<evidence type="ECO:0000313" key="13">
    <source>
        <dbReference type="EMBL" id="KAF8759755.1"/>
    </source>
</evidence>
<dbReference type="InterPro" id="IPR029026">
    <property type="entry name" value="tRNA_m1G_MTases_N"/>
</dbReference>
<evidence type="ECO:0000256" key="2">
    <source>
        <dbReference type="ARBA" id="ARBA00008115"/>
    </source>
</evidence>
<dbReference type="InterPro" id="IPR005304">
    <property type="entry name" value="Rbsml_bgen_MeTrfase_EMG1/NEP1"/>
</dbReference>
<evidence type="ECO:0000256" key="8">
    <source>
        <dbReference type="ARBA" id="ARBA00022730"/>
    </source>
</evidence>
<dbReference type="PANTHER" id="PTHR12636:SF5">
    <property type="entry name" value="RIBOSOMAL RNA SMALL SUBUNIT METHYLTRANSFERASE NEP1"/>
    <property type="match status" value="1"/>
</dbReference>
<dbReference type="InterPro" id="IPR001251">
    <property type="entry name" value="CRAL-TRIO_dom"/>
</dbReference>
<comment type="caution">
    <text evidence="13">The sequence shown here is derived from an EMBL/GenBank/DDBJ whole genome shotgun (WGS) entry which is preliminary data.</text>
</comment>
<keyword evidence="8" id="KW-0699">rRNA-binding</keyword>
<evidence type="ECO:0000256" key="10">
    <source>
        <dbReference type="ARBA" id="ARBA00023242"/>
    </source>
</evidence>
<name>A0A8H7M4V1_9AGAM</name>
<feature type="region of interest" description="Disordered" evidence="11">
    <location>
        <begin position="1"/>
        <end position="100"/>
    </location>
</feature>
<dbReference type="GO" id="GO:0032040">
    <property type="term" value="C:small-subunit processome"/>
    <property type="evidence" value="ECO:0007669"/>
    <property type="project" value="TreeGrafter"/>
</dbReference>
<feature type="compositionally biased region" description="Low complexity" evidence="11">
    <location>
        <begin position="599"/>
        <end position="617"/>
    </location>
</feature>
<keyword evidence="4" id="KW-0698">rRNA processing</keyword>
<gene>
    <name evidence="13" type="ORF">RHS01_02063</name>
</gene>
<dbReference type="GO" id="GO:0019843">
    <property type="term" value="F:rRNA binding"/>
    <property type="evidence" value="ECO:0007669"/>
    <property type="project" value="UniProtKB-KW"/>
</dbReference>
<keyword evidence="9" id="KW-0694">RNA-binding</keyword>
<feature type="domain" description="CRAL-TRIO" evidence="12">
    <location>
        <begin position="427"/>
        <end position="574"/>
    </location>
</feature>
<evidence type="ECO:0000256" key="7">
    <source>
        <dbReference type="ARBA" id="ARBA00022691"/>
    </source>
</evidence>
<dbReference type="FunFam" id="3.40.1280.10:FF:000003">
    <property type="entry name" value="Ribosomal RNA small subunit methyltransferase"/>
    <property type="match status" value="1"/>
</dbReference>
<feature type="region of interest" description="Disordered" evidence="11">
    <location>
        <begin position="587"/>
        <end position="617"/>
    </location>
</feature>
<keyword evidence="5" id="KW-0489">Methyltransferase</keyword>
<evidence type="ECO:0000256" key="11">
    <source>
        <dbReference type="SAM" id="MobiDB-lite"/>
    </source>
</evidence>
<sequence length="617" mass="68005">MSIKARTRRHSQTGPNPREFTVNHLSRKRSQSMEQLTRNPRVVKVPRAEQAVESDSESDVEDSSGPSEEPREKENEEDAMDTSPDRPTRPLPNSKRRVIPTNPTMVPVQATVPPCLEAYKVSSNSGNGRDAKYALLNCDDHQGILAKTGRDIADARPDITHQCLLTLLDSPLNKAGRLQVYVHTAKGVLIEINPHVRIPRTFKRFSGLMVQLLHRLSIRGVNGSEKLLKVIKNPVTDHFPTNTYKITLSGDSQTVKLSNYLPTLPETHSIAVFVGAMARGKDDFADAIVDEKISISDYALSASVACGKLQLRARLYQKWVSTAWYDDVHHLFVSREQGSPLILNSLPAIDSSDHIGLSTNPPSCFRFSFYEDASCCSCIMTRRDPLAGRVGHLTPEQEQTLAQFKAELQTEGHFVPSDMMIPHYCAARSVNVTELAKVTTEERQLQNLVLEYERFLHERLPACSAAAGAPVETSCTILDLKGVGIGSFFSVKDYVMKASAIGQNYYPETMGKFYIINTPFMFSTVWNVIKPWLDPVTVAKISIPSSSATEKELLAQIPKENLPADLGGSCNCPGGCSLSDQGPWNDPKYKDMAKNKVKAPTATTTAPEATPEATPAA</sequence>
<reference evidence="13" key="1">
    <citation type="submission" date="2020-09" db="EMBL/GenBank/DDBJ databases">
        <title>Comparative genome analyses of four rice-infecting Rhizoctonia solani isolates reveal extensive enrichment of homogalacturonan modification genes.</title>
        <authorList>
            <person name="Lee D.-Y."/>
            <person name="Jeon J."/>
            <person name="Kim K.-T."/>
            <person name="Cheong K."/>
            <person name="Song H."/>
            <person name="Choi G."/>
            <person name="Ko J."/>
            <person name="Opiyo S.O."/>
            <person name="Zuo S."/>
            <person name="Madhav S."/>
            <person name="Lee Y.-H."/>
            <person name="Wang G.-L."/>
        </authorList>
    </citation>
    <scope>NUCLEOTIDE SEQUENCE</scope>
    <source>
        <strain evidence="13">AG1-IA B2</strain>
    </source>
</reference>
<dbReference type="InterPro" id="IPR036865">
    <property type="entry name" value="CRAL-TRIO_dom_sf"/>
</dbReference>
<dbReference type="GO" id="GO:0070037">
    <property type="term" value="F:rRNA (pseudouridine) methyltransferase activity"/>
    <property type="evidence" value="ECO:0007669"/>
    <property type="project" value="InterPro"/>
</dbReference>
<dbReference type="PANTHER" id="PTHR12636">
    <property type="entry name" value="NEP1/MRA1"/>
    <property type="match status" value="1"/>
</dbReference>
<dbReference type="SMART" id="SM00516">
    <property type="entry name" value="SEC14"/>
    <property type="match status" value="1"/>
</dbReference>